<dbReference type="Proteomes" id="UP000184085">
    <property type="component" value="Unassembled WGS sequence"/>
</dbReference>
<reference evidence="3" key="1">
    <citation type="submission" date="2016-09" db="EMBL/GenBank/DDBJ databases">
        <authorList>
            <person name="Wibberg D."/>
        </authorList>
    </citation>
    <scope>NUCLEOTIDE SEQUENCE [LARGE SCALE GENOMIC DNA]</scope>
</reference>
<dbReference type="RefSeq" id="WP_072707843.1">
    <property type="nucleotide sequence ID" value="NZ_FMJB01000061.1"/>
</dbReference>
<keyword evidence="1" id="KW-0732">Signal</keyword>
<name>A0A1M4N215_9RHOB</name>
<gene>
    <name evidence="2" type="ORF">KARMA_3083</name>
</gene>
<evidence type="ECO:0000256" key="1">
    <source>
        <dbReference type="SAM" id="SignalP"/>
    </source>
</evidence>
<proteinExistence type="predicted"/>
<evidence type="ECO:0000313" key="2">
    <source>
        <dbReference type="EMBL" id="SCM68853.1"/>
    </source>
</evidence>
<feature type="signal peptide" evidence="1">
    <location>
        <begin position="1"/>
        <end position="26"/>
    </location>
</feature>
<accession>A0A1M4N215</accession>
<dbReference type="EMBL" id="FMJB01000061">
    <property type="protein sequence ID" value="SCM68853.1"/>
    <property type="molecule type" value="Genomic_DNA"/>
</dbReference>
<dbReference type="AlphaFoldDB" id="A0A1M4N215"/>
<protein>
    <recommendedName>
        <fullName evidence="4">Secreted protein</fullName>
    </recommendedName>
</protein>
<keyword evidence="3" id="KW-1185">Reference proteome</keyword>
<evidence type="ECO:0008006" key="4">
    <source>
        <dbReference type="Google" id="ProtNLM"/>
    </source>
</evidence>
<feature type="chain" id="PRO_5009906716" description="Secreted protein" evidence="1">
    <location>
        <begin position="27"/>
        <end position="109"/>
    </location>
</feature>
<organism evidence="2 3">
    <name type="scientific">Donghicola eburneus</name>
    <dbReference type="NCBI Taxonomy" id="393278"/>
    <lineage>
        <taxon>Bacteria</taxon>
        <taxon>Pseudomonadati</taxon>
        <taxon>Pseudomonadota</taxon>
        <taxon>Alphaproteobacteria</taxon>
        <taxon>Rhodobacterales</taxon>
        <taxon>Roseobacteraceae</taxon>
        <taxon>Donghicola</taxon>
    </lineage>
</organism>
<evidence type="ECO:0000313" key="3">
    <source>
        <dbReference type="Proteomes" id="UP000184085"/>
    </source>
</evidence>
<sequence length="109" mass="11103">MGLAGAYRAGLPAGLLLGLAACGSQAPVSQALAPADRMDAYQAVRPVVANYIPAAQVDVVTSCVIQTAPAADISNFAQTGGAIGEQQTLRILDLIKAPRANDCIAKQLL</sequence>